<evidence type="ECO:0000256" key="1">
    <source>
        <dbReference type="SAM" id="MobiDB-lite"/>
    </source>
</evidence>
<dbReference type="Gene3D" id="3.20.20.450">
    <property type="entry name" value="EAL domain"/>
    <property type="match status" value="1"/>
</dbReference>
<dbReference type="InterPro" id="IPR035919">
    <property type="entry name" value="EAL_sf"/>
</dbReference>
<dbReference type="NCBIfam" id="TIGR00229">
    <property type="entry name" value="sensory_box"/>
    <property type="match status" value="1"/>
</dbReference>
<dbReference type="InterPro" id="IPR035965">
    <property type="entry name" value="PAS-like_dom_sf"/>
</dbReference>
<dbReference type="InterPro" id="IPR000014">
    <property type="entry name" value="PAS"/>
</dbReference>
<keyword evidence="5" id="KW-1185">Reference proteome</keyword>
<feature type="domain" description="EAL" evidence="3">
    <location>
        <begin position="155"/>
        <end position="404"/>
    </location>
</feature>
<protein>
    <submittedName>
        <fullName evidence="4">PAS domain S-box-containing protein</fullName>
    </submittedName>
</protein>
<dbReference type="Pfam" id="PF13426">
    <property type="entry name" value="PAS_9"/>
    <property type="match status" value="1"/>
</dbReference>
<evidence type="ECO:0000313" key="5">
    <source>
        <dbReference type="Proteomes" id="UP000199664"/>
    </source>
</evidence>
<dbReference type="Pfam" id="PF00563">
    <property type="entry name" value="EAL"/>
    <property type="match status" value="1"/>
</dbReference>
<dbReference type="SUPFAM" id="SSF55785">
    <property type="entry name" value="PYP-like sensor domain (PAS domain)"/>
    <property type="match status" value="1"/>
</dbReference>
<dbReference type="InterPro" id="IPR052155">
    <property type="entry name" value="Biofilm_reg_signaling"/>
</dbReference>
<evidence type="ECO:0000259" key="3">
    <source>
        <dbReference type="PROSITE" id="PS50883"/>
    </source>
</evidence>
<gene>
    <name evidence="4" type="ORF">SAMN04515666_11613</name>
</gene>
<organism evidence="4 5">
    <name type="scientific">Bosea lupini</name>
    <dbReference type="NCBI Taxonomy" id="1036779"/>
    <lineage>
        <taxon>Bacteria</taxon>
        <taxon>Pseudomonadati</taxon>
        <taxon>Pseudomonadota</taxon>
        <taxon>Alphaproteobacteria</taxon>
        <taxon>Hyphomicrobiales</taxon>
        <taxon>Boseaceae</taxon>
        <taxon>Bosea</taxon>
    </lineage>
</organism>
<name>A0A1H7ZTN6_9HYPH</name>
<dbReference type="Gene3D" id="3.30.450.20">
    <property type="entry name" value="PAS domain"/>
    <property type="match status" value="1"/>
</dbReference>
<accession>A0A1H7ZTN6</accession>
<dbReference type="SMART" id="SM00052">
    <property type="entry name" value="EAL"/>
    <property type="match status" value="1"/>
</dbReference>
<dbReference type="STRING" id="1036779.SAMN04515666_11613"/>
<evidence type="ECO:0000313" key="4">
    <source>
        <dbReference type="EMBL" id="SEM62002.1"/>
    </source>
</evidence>
<dbReference type="FunFam" id="3.20.20.450:FF:000001">
    <property type="entry name" value="Cyclic di-GMP phosphodiesterase yahA"/>
    <property type="match status" value="1"/>
</dbReference>
<dbReference type="PROSITE" id="PS50112">
    <property type="entry name" value="PAS"/>
    <property type="match status" value="1"/>
</dbReference>
<evidence type="ECO:0000259" key="2">
    <source>
        <dbReference type="PROSITE" id="PS50112"/>
    </source>
</evidence>
<dbReference type="PANTHER" id="PTHR44757">
    <property type="entry name" value="DIGUANYLATE CYCLASE DGCP"/>
    <property type="match status" value="1"/>
</dbReference>
<dbReference type="EMBL" id="FOAN01000016">
    <property type="protein sequence ID" value="SEM62002.1"/>
    <property type="molecule type" value="Genomic_DNA"/>
</dbReference>
<dbReference type="SMART" id="SM00091">
    <property type="entry name" value="PAS"/>
    <property type="match status" value="1"/>
</dbReference>
<dbReference type="AlphaFoldDB" id="A0A1H7ZTN6"/>
<dbReference type="SUPFAM" id="SSF141868">
    <property type="entry name" value="EAL domain-like"/>
    <property type="match status" value="1"/>
</dbReference>
<dbReference type="RefSeq" id="WP_342029058.1">
    <property type="nucleotide sequence ID" value="NZ_FOAN01000016.1"/>
</dbReference>
<feature type="region of interest" description="Disordered" evidence="1">
    <location>
        <begin position="1"/>
        <end position="20"/>
    </location>
</feature>
<reference evidence="5" key="1">
    <citation type="submission" date="2016-10" db="EMBL/GenBank/DDBJ databases">
        <authorList>
            <person name="Varghese N."/>
            <person name="Submissions S."/>
        </authorList>
    </citation>
    <scope>NUCLEOTIDE SEQUENCE [LARGE SCALE GENOMIC DNA]</scope>
    <source>
        <strain evidence="5">LMG 26383,CCUG 61248,R- 45681</strain>
    </source>
</reference>
<sequence>MPPNPPGGQKPDEPPGAQADAADDSWFREVVAQLPLALYATDADGNVTYFNQAAARLVGRQPEIGQDRWCIAHRLFQVDGSPLAHEDCPLAVALREKRAVRGIEALAERPDGSRVRFMPLPTPLYDAQGKLTGAVNVMVDVSSGPQTGSDAAAAAHHLADDLAAAIAQKQLHLHYQPVFSAAGNLSGFEALARWVHPERGVIPPSEFIPAAEESGLILPLARELLLQACAEAASWARPLRIAVNVSPLQFRHGDLPTLIDEVLVETGLEPERLELEITEGVMITDFDRTMLVLHRIKALGVRIALDDFGTGYSSLSYLHMFPLSTLKIDRSFVANLGVASEAAAITRAVIALGHALDIEVVAEGVETREQLDFLIDEGCNYMQGYMLGRPLPAEQYADLTGRKS</sequence>
<proteinExistence type="predicted"/>
<dbReference type="PANTHER" id="PTHR44757:SF2">
    <property type="entry name" value="BIOFILM ARCHITECTURE MAINTENANCE PROTEIN MBAA"/>
    <property type="match status" value="1"/>
</dbReference>
<dbReference type="Proteomes" id="UP000199664">
    <property type="component" value="Unassembled WGS sequence"/>
</dbReference>
<dbReference type="CDD" id="cd00130">
    <property type="entry name" value="PAS"/>
    <property type="match status" value="1"/>
</dbReference>
<dbReference type="PROSITE" id="PS50883">
    <property type="entry name" value="EAL"/>
    <property type="match status" value="1"/>
</dbReference>
<dbReference type="InterPro" id="IPR001633">
    <property type="entry name" value="EAL_dom"/>
</dbReference>
<dbReference type="CDD" id="cd01948">
    <property type="entry name" value="EAL"/>
    <property type="match status" value="1"/>
</dbReference>
<feature type="domain" description="PAS" evidence="2">
    <location>
        <begin position="23"/>
        <end position="63"/>
    </location>
</feature>